<keyword evidence="5" id="KW-0560">Oxidoreductase</keyword>
<dbReference type="RefSeq" id="WP_163463822.1">
    <property type="nucleotide sequence ID" value="NZ_JAAAMG010000011.1"/>
</dbReference>
<evidence type="ECO:0000259" key="6">
    <source>
        <dbReference type="Pfam" id="PF02900"/>
    </source>
</evidence>
<evidence type="ECO:0000256" key="3">
    <source>
        <dbReference type="ARBA" id="ARBA00022723"/>
    </source>
</evidence>
<comment type="caution">
    <text evidence="7">The sequence shown here is derived from an EMBL/GenBank/DDBJ whole genome shotgun (WGS) entry which is preliminary data.</text>
</comment>
<gene>
    <name evidence="7" type="ORF">GTK09_14135</name>
</gene>
<keyword evidence="7" id="KW-0223">Dioxygenase</keyword>
<dbReference type="CDD" id="cd07363">
    <property type="entry name" value="45_DOPA_Dioxygenase"/>
    <property type="match status" value="1"/>
</dbReference>
<name>A0A6N9T4Q4_9HYPH</name>
<dbReference type="GO" id="GO:0008270">
    <property type="term" value="F:zinc ion binding"/>
    <property type="evidence" value="ECO:0007669"/>
    <property type="project" value="InterPro"/>
</dbReference>
<dbReference type="Gene3D" id="3.40.830.10">
    <property type="entry name" value="LigB-like"/>
    <property type="match status" value="1"/>
</dbReference>
<evidence type="ECO:0000313" key="8">
    <source>
        <dbReference type="Proteomes" id="UP000469011"/>
    </source>
</evidence>
<keyword evidence="8" id="KW-1185">Reference proteome</keyword>
<keyword evidence="3" id="KW-0479">Metal-binding</keyword>
<dbReference type="SUPFAM" id="SSF53213">
    <property type="entry name" value="LigB-like"/>
    <property type="match status" value="1"/>
</dbReference>
<dbReference type="AlphaFoldDB" id="A0A6N9T4Q4"/>
<comment type="cofactor">
    <cofactor evidence="1">
        <name>Zn(2+)</name>
        <dbReference type="ChEBI" id="CHEBI:29105"/>
    </cofactor>
</comment>
<dbReference type="PIRSF" id="PIRSF006157">
    <property type="entry name" value="Doxgns_DODA"/>
    <property type="match status" value="1"/>
</dbReference>
<dbReference type="InterPro" id="IPR004183">
    <property type="entry name" value="Xdiol_dOase_suB"/>
</dbReference>
<comment type="similarity">
    <text evidence="2">Belongs to the DODA-type extradiol aromatic ring-opening dioxygenase family.</text>
</comment>
<evidence type="ECO:0000256" key="1">
    <source>
        <dbReference type="ARBA" id="ARBA00001947"/>
    </source>
</evidence>
<dbReference type="EMBL" id="JAAAMG010000011">
    <property type="protein sequence ID" value="NDW05562.1"/>
    <property type="molecule type" value="Genomic_DNA"/>
</dbReference>
<dbReference type="GO" id="GO:0016702">
    <property type="term" value="F:oxidoreductase activity, acting on single donors with incorporation of molecular oxygen, incorporation of two atoms of oxygen"/>
    <property type="evidence" value="ECO:0007669"/>
    <property type="project" value="UniProtKB-ARBA"/>
</dbReference>
<reference evidence="7 8" key="1">
    <citation type="submission" date="2020-01" db="EMBL/GenBank/DDBJ databases">
        <title>Jiella pacifica sp. nov.</title>
        <authorList>
            <person name="Xue Z."/>
            <person name="Zhu S."/>
            <person name="Chen J."/>
            <person name="Yang J."/>
        </authorList>
    </citation>
    <scope>NUCLEOTIDE SEQUENCE [LARGE SCALE GENOMIC DNA]</scope>
    <source>
        <strain evidence="7 8">40Bstr34</strain>
    </source>
</reference>
<evidence type="ECO:0000256" key="2">
    <source>
        <dbReference type="ARBA" id="ARBA00007581"/>
    </source>
</evidence>
<dbReference type="InterPro" id="IPR014436">
    <property type="entry name" value="Extradiol_dOase_DODA"/>
</dbReference>
<dbReference type="PANTHER" id="PTHR30096:SF0">
    <property type="entry name" value="4,5-DOPA DIOXYGENASE EXTRADIOL-LIKE PROTEIN"/>
    <property type="match status" value="1"/>
</dbReference>
<dbReference type="Proteomes" id="UP000469011">
    <property type="component" value="Unassembled WGS sequence"/>
</dbReference>
<dbReference type="Pfam" id="PF02900">
    <property type="entry name" value="LigB"/>
    <property type="match status" value="1"/>
</dbReference>
<keyword evidence="4" id="KW-0862">Zinc</keyword>
<protein>
    <submittedName>
        <fullName evidence="7">Dioxygenase</fullName>
    </submittedName>
</protein>
<feature type="domain" description="Extradiol ring-cleavage dioxygenase class III enzyme subunit B" evidence="6">
    <location>
        <begin position="31"/>
        <end position="240"/>
    </location>
</feature>
<sequence length="266" mass="28466">MLPTLFISHGSPDIAIAETPATAFLRQMAGSLPRPRAIVVASAHFEAKGRVSVTGDERPETIYDFGGFAKELYAMRYAAPGDPALAGDIVAALASAGFPATVARNRGFDHGAWVPLLLAYPLADIPVVEVSIDPTKDAAYHHRLGRALDGLPGRDVLVVGSGSLTHNLREAFPNLRAGRREAEVPVWVDGFADWMGERLEAGDVDALLDYREKAPYARENHPTDEHLMPLYVALGAAGEGAAAAMLHRSRDCGVLAMEAFAFRQAA</sequence>
<evidence type="ECO:0000313" key="7">
    <source>
        <dbReference type="EMBL" id="NDW05562.1"/>
    </source>
</evidence>
<dbReference type="GO" id="GO:0008198">
    <property type="term" value="F:ferrous iron binding"/>
    <property type="evidence" value="ECO:0007669"/>
    <property type="project" value="InterPro"/>
</dbReference>
<accession>A0A6N9T4Q4</accession>
<evidence type="ECO:0000256" key="5">
    <source>
        <dbReference type="ARBA" id="ARBA00023002"/>
    </source>
</evidence>
<evidence type="ECO:0000256" key="4">
    <source>
        <dbReference type="ARBA" id="ARBA00022833"/>
    </source>
</evidence>
<dbReference type="PANTHER" id="PTHR30096">
    <property type="entry name" value="4,5-DOPA DIOXYGENASE EXTRADIOL-LIKE PROTEIN"/>
    <property type="match status" value="1"/>
</dbReference>
<organism evidence="7 8">
    <name type="scientific">Jiella pacifica</name>
    <dbReference type="NCBI Taxonomy" id="2696469"/>
    <lineage>
        <taxon>Bacteria</taxon>
        <taxon>Pseudomonadati</taxon>
        <taxon>Pseudomonadota</taxon>
        <taxon>Alphaproteobacteria</taxon>
        <taxon>Hyphomicrobiales</taxon>
        <taxon>Aurantimonadaceae</taxon>
        <taxon>Jiella</taxon>
    </lineage>
</organism>
<proteinExistence type="inferred from homology"/>